<reference evidence="6" key="2">
    <citation type="submission" date="2025-08" db="UniProtKB">
        <authorList>
            <consortium name="Ensembl"/>
        </authorList>
    </citation>
    <scope>IDENTIFICATION</scope>
</reference>
<feature type="compositionally biased region" description="Basic and acidic residues" evidence="4">
    <location>
        <begin position="134"/>
        <end position="149"/>
    </location>
</feature>
<feature type="domain" description="Fibronectin type-III" evidence="5">
    <location>
        <begin position="3"/>
        <end position="95"/>
    </location>
</feature>
<evidence type="ECO:0000313" key="7">
    <source>
        <dbReference type="Proteomes" id="UP000314982"/>
    </source>
</evidence>
<keyword evidence="3" id="KW-0325">Glycoprotein</keyword>
<protein>
    <recommendedName>
        <fullName evidence="5">Fibronectin type-III domain-containing protein</fullName>
    </recommendedName>
</protein>
<evidence type="ECO:0000256" key="2">
    <source>
        <dbReference type="ARBA" id="ARBA00023157"/>
    </source>
</evidence>
<dbReference type="AlphaFoldDB" id="A0A4W5L3Y0"/>
<dbReference type="Gene3D" id="2.60.40.10">
    <property type="entry name" value="Immunoglobulins"/>
    <property type="match status" value="2"/>
</dbReference>
<dbReference type="Proteomes" id="UP000314982">
    <property type="component" value="Unassembled WGS sequence"/>
</dbReference>
<accession>A0A4W5L3Y0</accession>
<dbReference type="SMART" id="SM00060">
    <property type="entry name" value="FN3"/>
    <property type="match status" value="2"/>
</dbReference>
<dbReference type="PROSITE" id="PS50853">
    <property type="entry name" value="FN3"/>
    <property type="match status" value="1"/>
</dbReference>
<dbReference type="InterPro" id="IPR013783">
    <property type="entry name" value="Ig-like_fold"/>
</dbReference>
<dbReference type="Ensembl" id="ENSHHUT00000020154.1">
    <property type="protein sequence ID" value="ENSHHUP00000019434.1"/>
    <property type="gene ID" value="ENSHHUG00000012153.1"/>
</dbReference>
<dbReference type="InterPro" id="IPR036116">
    <property type="entry name" value="FN3_sf"/>
</dbReference>
<dbReference type="SUPFAM" id="SSF49265">
    <property type="entry name" value="Fibronectin type III"/>
    <property type="match status" value="1"/>
</dbReference>
<sequence length="187" mass="20331">MSGVSQLNTKDITESSVTLFWTPPPVQYDTYHITFASQKEGDQQITAQVGGKLTTYTQTGLAAGQEYTVTIKGEINRRMGTESTAEFTTLISGPTHLRVVKTTTTSAVVQWEQSQGDIDRYRLTVAPNQTDGTAKGRQDLTLPPERDSAQIDGLDPGHLYDITLVAEKGRIKSKPATVQVTPGLDST</sequence>
<evidence type="ECO:0000256" key="1">
    <source>
        <dbReference type="ARBA" id="ARBA00022737"/>
    </source>
</evidence>
<dbReference type="InterPro" id="IPR050991">
    <property type="entry name" value="ECM_Regulatory_Proteins"/>
</dbReference>
<dbReference type="STRING" id="62062.ENSHHUP00000019434"/>
<dbReference type="InterPro" id="IPR003961">
    <property type="entry name" value="FN3_dom"/>
</dbReference>
<evidence type="ECO:0000313" key="6">
    <source>
        <dbReference type="Ensembl" id="ENSHHUP00000019434.1"/>
    </source>
</evidence>
<dbReference type="GO" id="GO:0031175">
    <property type="term" value="P:neuron projection development"/>
    <property type="evidence" value="ECO:0007669"/>
    <property type="project" value="TreeGrafter"/>
</dbReference>
<keyword evidence="7" id="KW-1185">Reference proteome</keyword>
<reference evidence="6" key="3">
    <citation type="submission" date="2025-09" db="UniProtKB">
        <authorList>
            <consortium name="Ensembl"/>
        </authorList>
    </citation>
    <scope>IDENTIFICATION</scope>
</reference>
<reference evidence="7" key="1">
    <citation type="submission" date="2018-06" db="EMBL/GenBank/DDBJ databases">
        <title>Genome assembly of Danube salmon.</title>
        <authorList>
            <person name="Macqueen D.J."/>
            <person name="Gundappa M.K."/>
        </authorList>
    </citation>
    <scope>NUCLEOTIDE SEQUENCE [LARGE SCALE GENOMIC DNA]</scope>
</reference>
<organism evidence="6 7">
    <name type="scientific">Hucho hucho</name>
    <name type="common">huchen</name>
    <dbReference type="NCBI Taxonomy" id="62062"/>
    <lineage>
        <taxon>Eukaryota</taxon>
        <taxon>Metazoa</taxon>
        <taxon>Chordata</taxon>
        <taxon>Craniata</taxon>
        <taxon>Vertebrata</taxon>
        <taxon>Euteleostomi</taxon>
        <taxon>Actinopterygii</taxon>
        <taxon>Neopterygii</taxon>
        <taxon>Teleostei</taxon>
        <taxon>Protacanthopterygii</taxon>
        <taxon>Salmoniformes</taxon>
        <taxon>Salmonidae</taxon>
        <taxon>Salmoninae</taxon>
        <taxon>Hucho</taxon>
    </lineage>
</organism>
<evidence type="ECO:0000256" key="3">
    <source>
        <dbReference type="ARBA" id="ARBA00023180"/>
    </source>
</evidence>
<dbReference type="GO" id="GO:0030155">
    <property type="term" value="P:regulation of cell adhesion"/>
    <property type="evidence" value="ECO:0007669"/>
    <property type="project" value="TreeGrafter"/>
</dbReference>
<keyword evidence="1" id="KW-0677">Repeat</keyword>
<dbReference type="CDD" id="cd00063">
    <property type="entry name" value="FN3"/>
    <property type="match status" value="2"/>
</dbReference>
<keyword evidence="2" id="KW-1015">Disulfide bond</keyword>
<dbReference type="PANTHER" id="PTHR46708:SF3">
    <property type="entry name" value="TENASCIN-X"/>
    <property type="match status" value="1"/>
</dbReference>
<name>A0A4W5L3Y0_9TELE</name>
<proteinExistence type="predicted"/>
<dbReference type="Pfam" id="PF00041">
    <property type="entry name" value="fn3"/>
    <property type="match status" value="2"/>
</dbReference>
<evidence type="ECO:0000256" key="4">
    <source>
        <dbReference type="SAM" id="MobiDB-lite"/>
    </source>
</evidence>
<dbReference type="PANTHER" id="PTHR46708">
    <property type="entry name" value="TENASCIN"/>
    <property type="match status" value="1"/>
</dbReference>
<evidence type="ECO:0000259" key="5">
    <source>
        <dbReference type="PROSITE" id="PS50853"/>
    </source>
</evidence>
<dbReference type="FunFam" id="2.60.40.10:FF:000099">
    <property type="entry name" value="Fibronectin 1"/>
    <property type="match status" value="1"/>
</dbReference>
<dbReference type="GeneTree" id="ENSGT00940000180480"/>
<feature type="region of interest" description="Disordered" evidence="4">
    <location>
        <begin position="128"/>
        <end position="152"/>
    </location>
</feature>
<dbReference type="GO" id="GO:0005615">
    <property type="term" value="C:extracellular space"/>
    <property type="evidence" value="ECO:0007669"/>
    <property type="project" value="TreeGrafter"/>
</dbReference>